<dbReference type="GO" id="GO:0000290">
    <property type="term" value="P:deadenylation-dependent decapping of nuclear-transcribed mRNA"/>
    <property type="evidence" value="ECO:0007669"/>
    <property type="project" value="InterPro"/>
</dbReference>
<dbReference type="InterPro" id="IPR011993">
    <property type="entry name" value="PH-like_dom_sf"/>
</dbReference>
<sequence length="139" mass="15803">MNKSARKAVNLSVLQRHDPHISDILDSSSYVVVYKFDEDSQAWTKKGVEGTMFVFKRSSPPTYGFFIMNRLGLDNLMADLVGDMALQLTSDYIIYHIHGIWIYEPADRDRIGEKLLEYVAIFTGLISCQLLLQEPLAVS</sequence>
<dbReference type="GO" id="GO:0003729">
    <property type="term" value="F:mRNA binding"/>
    <property type="evidence" value="ECO:0007669"/>
    <property type="project" value="TreeGrafter"/>
</dbReference>
<keyword evidence="4" id="KW-0507">mRNA processing</keyword>
<dbReference type="InParanoid" id="A0A1Y2GZU5"/>
<dbReference type="PANTHER" id="PTHR16290:SF0">
    <property type="entry name" value="DECAPPING PROTEIN 1, ISOFORM A"/>
    <property type="match status" value="1"/>
</dbReference>
<dbReference type="InterPro" id="IPR010334">
    <property type="entry name" value="Dcp1"/>
</dbReference>
<evidence type="ECO:0000256" key="2">
    <source>
        <dbReference type="ARBA" id="ARBA00008778"/>
    </source>
</evidence>
<comment type="subcellular location">
    <subcellularLocation>
        <location evidence="1">Cytoplasm</location>
    </subcellularLocation>
</comment>
<dbReference type="CDD" id="cd13182">
    <property type="entry name" value="EVH1-like_Dcp1"/>
    <property type="match status" value="1"/>
</dbReference>
<comment type="similarity">
    <text evidence="2">Belongs to the DCP1 family.</text>
</comment>
<dbReference type="Pfam" id="PF06058">
    <property type="entry name" value="DCP1"/>
    <property type="match status" value="1"/>
</dbReference>
<evidence type="ECO:0000313" key="5">
    <source>
        <dbReference type="EMBL" id="ORZ27829.1"/>
    </source>
</evidence>
<dbReference type="RefSeq" id="XP_021885532.1">
    <property type="nucleotide sequence ID" value="XM_022020522.1"/>
</dbReference>
<evidence type="ECO:0000256" key="3">
    <source>
        <dbReference type="ARBA" id="ARBA00022490"/>
    </source>
</evidence>
<dbReference type="GO" id="GO:0000932">
    <property type="term" value="C:P-body"/>
    <property type="evidence" value="ECO:0007669"/>
    <property type="project" value="TreeGrafter"/>
</dbReference>
<evidence type="ECO:0000313" key="6">
    <source>
        <dbReference type="Proteomes" id="UP000193648"/>
    </source>
</evidence>
<keyword evidence="6" id="KW-1185">Reference proteome</keyword>
<dbReference type="AlphaFoldDB" id="A0A1Y2GZU5"/>
<dbReference type="STRING" id="64571.A0A1Y2GZU5"/>
<evidence type="ECO:0000256" key="1">
    <source>
        <dbReference type="ARBA" id="ARBA00004496"/>
    </source>
</evidence>
<comment type="caution">
    <text evidence="5">The sequence shown here is derived from an EMBL/GenBank/DDBJ whole genome shotgun (WGS) entry which is preliminary data.</text>
</comment>
<keyword evidence="3" id="KW-0963">Cytoplasm</keyword>
<evidence type="ECO:0000256" key="4">
    <source>
        <dbReference type="ARBA" id="ARBA00022664"/>
    </source>
</evidence>
<gene>
    <name evidence="5" type="ORF">BCR41DRAFT_299432</name>
</gene>
<accession>A0A1Y2GZU5</accession>
<dbReference type="GO" id="GO:0031087">
    <property type="term" value="P:deadenylation-independent decapping of nuclear-transcribed mRNA"/>
    <property type="evidence" value="ECO:0007669"/>
    <property type="project" value="TreeGrafter"/>
</dbReference>
<dbReference type="FunCoup" id="A0A1Y2GZU5">
    <property type="interactions" value="1"/>
</dbReference>
<organism evidence="5 6">
    <name type="scientific">Lobosporangium transversale</name>
    <dbReference type="NCBI Taxonomy" id="64571"/>
    <lineage>
        <taxon>Eukaryota</taxon>
        <taxon>Fungi</taxon>
        <taxon>Fungi incertae sedis</taxon>
        <taxon>Mucoromycota</taxon>
        <taxon>Mortierellomycotina</taxon>
        <taxon>Mortierellomycetes</taxon>
        <taxon>Mortierellales</taxon>
        <taxon>Mortierellaceae</taxon>
        <taxon>Lobosporangium</taxon>
    </lineage>
</organism>
<protein>
    <submittedName>
        <fullName evidence="5">Uncharacterized protein</fullName>
    </submittedName>
</protein>
<name>A0A1Y2GZU5_9FUNG</name>
<reference evidence="5 6" key="1">
    <citation type="submission" date="2016-07" db="EMBL/GenBank/DDBJ databases">
        <title>Pervasive Adenine N6-methylation of Active Genes in Fungi.</title>
        <authorList>
            <consortium name="DOE Joint Genome Institute"/>
            <person name="Mondo S.J."/>
            <person name="Dannebaum R.O."/>
            <person name="Kuo R.C."/>
            <person name="Labutti K."/>
            <person name="Haridas S."/>
            <person name="Kuo A."/>
            <person name="Salamov A."/>
            <person name="Ahrendt S.R."/>
            <person name="Lipzen A."/>
            <person name="Sullivan W."/>
            <person name="Andreopoulos W.B."/>
            <person name="Clum A."/>
            <person name="Lindquist E."/>
            <person name="Daum C."/>
            <person name="Ramamoorthy G.K."/>
            <person name="Gryganskyi A."/>
            <person name="Culley D."/>
            <person name="Magnuson J.K."/>
            <person name="James T.Y."/>
            <person name="O'Malley M.A."/>
            <person name="Stajich J.E."/>
            <person name="Spatafora J.W."/>
            <person name="Visel A."/>
            <person name="Grigoriev I.V."/>
        </authorList>
    </citation>
    <scope>NUCLEOTIDE SEQUENCE [LARGE SCALE GENOMIC DNA]</scope>
    <source>
        <strain evidence="5 6">NRRL 3116</strain>
    </source>
</reference>
<dbReference type="PANTHER" id="PTHR16290">
    <property type="entry name" value="TRANSCRIPTION FACTOR SMIF DECAPPING ENZYME DCP1"/>
    <property type="match status" value="1"/>
</dbReference>
<dbReference type="Gene3D" id="2.30.29.30">
    <property type="entry name" value="Pleckstrin-homology domain (PH domain)/Phosphotyrosine-binding domain (PTB)"/>
    <property type="match status" value="1"/>
</dbReference>
<dbReference type="GO" id="GO:0008047">
    <property type="term" value="F:enzyme activator activity"/>
    <property type="evidence" value="ECO:0007669"/>
    <property type="project" value="InterPro"/>
</dbReference>
<dbReference type="OrthoDB" id="440673at2759"/>
<dbReference type="EMBL" id="MCFF01000003">
    <property type="protein sequence ID" value="ORZ27829.1"/>
    <property type="molecule type" value="Genomic_DNA"/>
</dbReference>
<proteinExistence type="inferred from homology"/>
<dbReference type="SUPFAM" id="SSF50729">
    <property type="entry name" value="PH domain-like"/>
    <property type="match status" value="1"/>
</dbReference>
<dbReference type="Proteomes" id="UP000193648">
    <property type="component" value="Unassembled WGS sequence"/>
</dbReference>
<dbReference type="GO" id="GO:0006397">
    <property type="term" value="P:mRNA processing"/>
    <property type="evidence" value="ECO:0007669"/>
    <property type="project" value="UniProtKB-KW"/>
</dbReference>
<dbReference type="GeneID" id="33562366"/>